<feature type="domain" description="HTH arsR-type" evidence="1">
    <location>
        <begin position="2"/>
        <end position="91"/>
    </location>
</feature>
<dbReference type="GO" id="GO:0003700">
    <property type="term" value="F:DNA-binding transcription factor activity"/>
    <property type="evidence" value="ECO:0007669"/>
    <property type="project" value="InterPro"/>
</dbReference>
<dbReference type="SMART" id="SM00418">
    <property type="entry name" value="HTH_ARSR"/>
    <property type="match status" value="1"/>
</dbReference>
<dbReference type="SUPFAM" id="SSF46785">
    <property type="entry name" value="Winged helix' DNA-binding domain"/>
    <property type="match status" value="1"/>
</dbReference>
<proteinExistence type="predicted"/>
<accession>A0A837HRI2</accession>
<dbReference type="InterPro" id="IPR036388">
    <property type="entry name" value="WH-like_DNA-bd_sf"/>
</dbReference>
<gene>
    <name evidence="2" type="ORF">UT27_C0003G0071</name>
</gene>
<reference evidence="2 3" key="1">
    <citation type="journal article" date="2015" name="Nature">
        <title>rRNA introns, odd ribosomes, and small enigmatic genomes across a large radiation of phyla.</title>
        <authorList>
            <person name="Brown C.T."/>
            <person name="Hug L.A."/>
            <person name="Thomas B.C."/>
            <person name="Sharon I."/>
            <person name="Castelle C.J."/>
            <person name="Singh A."/>
            <person name="Wilkins M.J."/>
            <person name="Williams K.H."/>
            <person name="Banfield J.F."/>
        </authorList>
    </citation>
    <scope>NUCLEOTIDE SEQUENCE [LARGE SCALE GENOMIC DNA]</scope>
</reference>
<dbReference type="EMBL" id="LBWE01000003">
    <property type="protein sequence ID" value="KKR02114.1"/>
    <property type="molecule type" value="Genomic_DNA"/>
</dbReference>
<comment type="caution">
    <text evidence="2">The sequence shown here is derived from an EMBL/GenBank/DDBJ whole genome shotgun (WGS) entry which is preliminary data.</text>
</comment>
<evidence type="ECO:0000259" key="1">
    <source>
        <dbReference type="PROSITE" id="PS50987"/>
    </source>
</evidence>
<organism evidence="2 3">
    <name type="scientific">Candidatus Nomurabacteria bacterium GW2011_GWD2_39_12</name>
    <dbReference type="NCBI Taxonomy" id="1618759"/>
    <lineage>
        <taxon>Bacteria</taxon>
        <taxon>Candidatus Nomuraibacteriota</taxon>
    </lineage>
</organism>
<protein>
    <recommendedName>
        <fullName evidence="1">HTH arsR-type domain-containing protein</fullName>
    </recommendedName>
</protein>
<dbReference type="PROSITE" id="PS50987">
    <property type="entry name" value="HTH_ARSR_2"/>
    <property type="match status" value="1"/>
</dbReference>
<dbReference type="Gene3D" id="1.10.10.10">
    <property type="entry name" value="Winged helix-like DNA-binding domain superfamily/Winged helix DNA-binding domain"/>
    <property type="match status" value="1"/>
</dbReference>
<sequence>MKKAVNYKYFEKIIKGGANHRRLQILFLLEKNPGLSVELVSSNLNVVFVTIASHLQKLHHSGLVSKQYIGRTVVHHVTKRGKDIMTLCRML</sequence>
<name>A0A837HRI2_9BACT</name>
<dbReference type="InterPro" id="IPR011991">
    <property type="entry name" value="ArsR-like_HTH"/>
</dbReference>
<dbReference type="AlphaFoldDB" id="A0A837HRI2"/>
<evidence type="ECO:0000313" key="2">
    <source>
        <dbReference type="EMBL" id="KKR02114.1"/>
    </source>
</evidence>
<dbReference type="Proteomes" id="UP000033998">
    <property type="component" value="Unassembled WGS sequence"/>
</dbReference>
<dbReference type="InterPro" id="IPR036390">
    <property type="entry name" value="WH_DNA-bd_sf"/>
</dbReference>
<dbReference type="InterPro" id="IPR001845">
    <property type="entry name" value="HTH_ArsR_DNA-bd_dom"/>
</dbReference>
<dbReference type="CDD" id="cd00090">
    <property type="entry name" value="HTH_ARSR"/>
    <property type="match status" value="1"/>
</dbReference>
<evidence type="ECO:0000313" key="3">
    <source>
        <dbReference type="Proteomes" id="UP000033998"/>
    </source>
</evidence>